<accession>A0ABU4VFF2</accession>
<keyword evidence="1" id="KW-1133">Transmembrane helix</keyword>
<evidence type="ECO:0000313" key="2">
    <source>
        <dbReference type="EMBL" id="MDX8150535.1"/>
    </source>
</evidence>
<keyword evidence="1" id="KW-0472">Membrane</keyword>
<protein>
    <submittedName>
        <fullName evidence="2">Uncharacterized protein</fullName>
    </submittedName>
</protein>
<organism evidence="2 3">
    <name type="scientific">Patulibacter brassicae</name>
    <dbReference type="NCBI Taxonomy" id="1705717"/>
    <lineage>
        <taxon>Bacteria</taxon>
        <taxon>Bacillati</taxon>
        <taxon>Actinomycetota</taxon>
        <taxon>Thermoleophilia</taxon>
        <taxon>Solirubrobacterales</taxon>
        <taxon>Patulibacteraceae</taxon>
        <taxon>Patulibacter</taxon>
    </lineage>
</organism>
<evidence type="ECO:0000313" key="3">
    <source>
        <dbReference type="Proteomes" id="UP001277761"/>
    </source>
</evidence>
<keyword evidence="1" id="KW-0812">Transmembrane</keyword>
<reference evidence="2 3" key="1">
    <citation type="submission" date="2023-11" db="EMBL/GenBank/DDBJ databases">
        <authorList>
            <person name="Xu M."/>
            <person name="Jiang T."/>
        </authorList>
    </citation>
    <scope>NUCLEOTIDE SEQUENCE [LARGE SCALE GENOMIC DNA]</scope>
    <source>
        <strain evidence="2 3">SD</strain>
    </source>
</reference>
<name>A0ABU4VFF2_9ACTN</name>
<feature type="transmembrane region" description="Helical" evidence="1">
    <location>
        <begin position="12"/>
        <end position="32"/>
    </location>
</feature>
<evidence type="ECO:0000256" key="1">
    <source>
        <dbReference type="SAM" id="Phobius"/>
    </source>
</evidence>
<sequence>MNGGLHGAATVVLSSIIAILGLVMIVVALAGGGGPTARGVLIGALFVLAGAGRGWLAWKGPGAS</sequence>
<keyword evidence="3" id="KW-1185">Reference proteome</keyword>
<comment type="caution">
    <text evidence="2">The sequence shown here is derived from an EMBL/GenBank/DDBJ whole genome shotgun (WGS) entry which is preliminary data.</text>
</comment>
<dbReference type="EMBL" id="JAXAVX010000001">
    <property type="protein sequence ID" value="MDX8150535.1"/>
    <property type="molecule type" value="Genomic_DNA"/>
</dbReference>
<dbReference type="Proteomes" id="UP001277761">
    <property type="component" value="Unassembled WGS sequence"/>
</dbReference>
<dbReference type="RefSeq" id="WP_319952681.1">
    <property type="nucleotide sequence ID" value="NZ_JAXAVX010000001.1"/>
</dbReference>
<proteinExistence type="predicted"/>
<feature type="transmembrane region" description="Helical" evidence="1">
    <location>
        <begin position="39"/>
        <end position="58"/>
    </location>
</feature>
<gene>
    <name evidence="2" type="ORF">SK069_02935</name>
</gene>